<dbReference type="EMBL" id="BMAW01076144">
    <property type="protein sequence ID" value="GFU00110.1"/>
    <property type="molecule type" value="Genomic_DNA"/>
</dbReference>
<comment type="caution">
    <text evidence="1">The sequence shown here is derived from an EMBL/GenBank/DDBJ whole genome shotgun (WGS) entry which is preliminary data.</text>
</comment>
<organism evidence="1 2">
    <name type="scientific">Nephila pilipes</name>
    <name type="common">Giant wood spider</name>
    <name type="synonym">Nephila maculata</name>
    <dbReference type="NCBI Taxonomy" id="299642"/>
    <lineage>
        <taxon>Eukaryota</taxon>
        <taxon>Metazoa</taxon>
        <taxon>Ecdysozoa</taxon>
        <taxon>Arthropoda</taxon>
        <taxon>Chelicerata</taxon>
        <taxon>Arachnida</taxon>
        <taxon>Araneae</taxon>
        <taxon>Araneomorphae</taxon>
        <taxon>Entelegynae</taxon>
        <taxon>Araneoidea</taxon>
        <taxon>Nephilidae</taxon>
        <taxon>Nephila</taxon>
    </lineage>
</organism>
<sequence>MCLDFLCVRLLEIASLDPSRSIASLFPQELSLEAYFGLDDCSEASLLWSVARYGVSVPFLAVLLGSASSSSSVFRGDFFYLLCEDY</sequence>
<keyword evidence="2" id="KW-1185">Reference proteome</keyword>
<name>A0A8X6UDS6_NEPPI</name>
<proteinExistence type="predicted"/>
<protein>
    <submittedName>
        <fullName evidence="1">Uncharacterized protein</fullName>
    </submittedName>
</protein>
<accession>A0A8X6UDS6</accession>
<gene>
    <name evidence="1" type="ORF">NPIL_653561</name>
</gene>
<dbReference type="AlphaFoldDB" id="A0A8X6UDS6"/>
<reference evidence="1" key="1">
    <citation type="submission" date="2020-08" db="EMBL/GenBank/DDBJ databases">
        <title>Multicomponent nature underlies the extraordinary mechanical properties of spider dragline silk.</title>
        <authorList>
            <person name="Kono N."/>
            <person name="Nakamura H."/>
            <person name="Mori M."/>
            <person name="Yoshida Y."/>
            <person name="Ohtoshi R."/>
            <person name="Malay A.D."/>
            <person name="Moran D.A.P."/>
            <person name="Tomita M."/>
            <person name="Numata K."/>
            <person name="Arakawa K."/>
        </authorList>
    </citation>
    <scope>NUCLEOTIDE SEQUENCE</scope>
</reference>
<evidence type="ECO:0000313" key="1">
    <source>
        <dbReference type="EMBL" id="GFU00110.1"/>
    </source>
</evidence>
<evidence type="ECO:0000313" key="2">
    <source>
        <dbReference type="Proteomes" id="UP000887013"/>
    </source>
</evidence>
<dbReference type="Proteomes" id="UP000887013">
    <property type="component" value="Unassembled WGS sequence"/>
</dbReference>